<dbReference type="GO" id="GO:0010088">
    <property type="term" value="P:phloem development"/>
    <property type="evidence" value="ECO:0007669"/>
    <property type="project" value="InterPro"/>
</dbReference>
<feature type="domain" description="Sieve element occlusion N-terminal" evidence="1">
    <location>
        <begin position="286"/>
        <end position="571"/>
    </location>
</feature>
<dbReference type="PANTHER" id="PTHR33232:SF20">
    <property type="entry name" value="PROTEIN SIEVE ELEMENT OCCLUSION B-LIKE"/>
    <property type="match status" value="1"/>
</dbReference>
<dbReference type="Pfam" id="PF14577">
    <property type="entry name" value="SEO_C"/>
    <property type="match status" value="1"/>
</dbReference>
<evidence type="ECO:0000313" key="4">
    <source>
        <dbReference type="Proteomes" id="UP000657918"/>
    </source>
</evidence>
<dbReference type="PANTHER" id="PTHR33232">
    <property type="entry name" value="PROTEIN SIEVE ELEMENT OCCLUSION B-LIKE"/>
    <property type="match status" value="1"/>
</dbReference>
<feature type="domain" description="Sieve element occlusion N-terminal" evidence="1">
    <location>
        <begin position="18"/>
        <end position="264"/>
    </location>
</feature>
<evidence type="ECO:0000313" key="3">
    <source>
        <dbReference type="EMBL" id="KAF9677855.1"/>
    </source>
</evidence>
<dbReference type="Proteomes" id="UP000657918">
    <property type="component" value="Chromosome 8"/>
</dbReference>
<organism evidence="3 4">
    <name type="scientific">Salix dunnii</name>
    <dbReference type="NCBI Taxonomy" id="1413687"/>
    <lineage>
        <taxon>Eukaryota</taxon>
        <taxon>Viridiplantae</taxon>
        <taxon>Streptophyta</taxon>
        <taxon>Embryophyta</taxon>
        <taxon>Tracheophyta</taxon>
        <taxon>Spermatophyta</taxon>
        <taxon>Magnoliopsida</taxon>
        <taxon>eudicotyledons</taxon>
        <taxon>Gunneridae</taxon>
        <taxon>Pentapetalae</taxon>
        <taxon>rosids</taxon>
        <taxon>fabids</taxon>
        <taxon>Malpighiales</taxon>
        <taxon>Salicaceae</taxon>
        <taxon>Saliceae</taxon>
        <taxon>Salix</taxon>
    </lineage>
</organism>
<sequence length="968" mass="109594">MAVVPQKTRRERSMFAESDDSTMMKLIQATHHPDDREISVKPLLQIVEHIFLCATHAPGITNFVQHQEAQLDELKEKVLQNDSHKMMDMLSYTISKISQMSSNCYGGGDAHATTMEILNLVSSYSWDAKVVLALAGFAVTYGEFWLVTQLYLPNPLVKAVQFLQQSSDIIARAEDLKPKFEAITNLIRAMTDVAQCIVEFKELPSQYITPTEMLTHTPTAVYWTVRSIVACTSQIAGLTGMGHEYTALTAEASELPMLADKLKPCLKQDAVVPQKTRRERSMFAESDDSTMVKLIQATHDPDGREFSVKPLLQIVEHIFLCATHATGITNFVQHQEAHQAKFDELDDKVLQSGFQKIMDMLSYTIFKISCQMSSKCYGGGDAHETTMEIFNLVSNYSWDAKVVLALAAFAVTYGEFWLVTQLYLPNPLVKAVQFLQQSPDIIARAEDLKPEFEEVTILIRNMTDVATCIVKFKALPSQNKTPREMSTATALIPTAVYWTIRSIVACTSQIAGLIGMGHEYTASTTEAWGLSSLAHKVSNLTEQLTLCYQQIDERREMEAYLALVRLLRSFHIDNMEILKALIYAKDEQLPLFQGSTKKRVGLDLLRRKTVLLLISDLELSHDELTLLKQMYSKVPEKPGRADSQYEIVWLPVVDISTPCDEKKKNQYETLQSMMPWYSVHRTSLLDVAVIRYIKEVWHFNKKALLVVLDPQGKVVNPNAIHMVWIWGSLAFPFTSSREEALWKQETWKMELLVDRIDSLVLSWIKEGKFICLYGGEDIEWIRKFTKAAKVVAGDAGIQLEMVYLGKSGPKEKAGKISAVILKEKLGHVFSNLDLIWLFWVRLESMWHSKVQQKRSVKNDLIMQEIMTMLSFDGSDQGWAVISKGSDEMAKARGDTILKSFAEFESWKQSAGEKGFLPALIDNVHKLHSPTHCNRLILPEATGSVPERIVCAECNRPMEKFIMYRCCTD</sequence>
<name>A0A835MUE5_9ROSI</name>
<proteinExistence type="predicted"/>
<dbReference type="InterPro" id="IPR027944">
    <property type="entry name" value="SEO_C"/>
</dbReference>
<protein>
    <recommendedName>
        <fullName evidence="5">Sieve element occlusion</fullName>
    </recommendedName>
</protein>
<reference evidence="3 4" key="1">
    <citation type="submission" date="2020-10" db="EMBL/GenBank/DDBJ databases">
        <title>Plant Genome Project.</title>
        <authorList>
            <person name="Zhang R.-G."/>
        </authorList>
    </citation>
    <scope>NUCLEOTIDE SEQUENCE [LARGE SCALE GENOMIC DNA]</scope>
    <source>
        <strain evidence="3">FAFU-HL-1</strain>
        <tissue evidence="3">Leaf</tissue>
    </source>
</reference>
<feature type="domain" description="Sieve element occlusion C-terminal" evidence="2">
    <location>
        <begin position="736"/>
        <end position="967"/>
    </location>
</feature>
<dbReference type="EMBL" id="JADGMS010000008">
    <property type="protein sequence ID" value="KAF9677855.1"/>
    <property type="molecule type" value="Genomic_DNA"/>
</dbReference>
<keyword evidence="4" id="KW-1185">Reference proteome</keyword>
<dbReference type="Pfam" id="PF14576">
    <property type="entry name" value="SEO_N"/>
    <property type="match status" value="2"/>
</dbReference>
<accession>A0A835MUE5</accession>
<comment type="caution">
    <text evidence="3">The sequence shown here is derived from an EMBL/GenBank/DDBJ whole genome shotgun (WGS) entry which is preliminary data.</text>
</comment>
<dbReference type="InterPro" id="IPR027942">
    <property type="entry name" value="SEO_N"/>
</dbReference>
<evidence type="ECO:0000259" key="2">
    <source>
        <dbReference type="Pfam" id="PF14577"/>
    </source>
</evidence>
<evidence type="ECO:0008006" key="5">
    <source>
        <dbReference type="Google" id="ProtNLM"/>
    </source>
</evidence>
<dbReference type="InterPro" id="IPR039299">
    <property type="entry name" value="SEOA"/>
</dbReference>
<dbReference type="AlphaFoldDB" id="A0A835MUE5"/>
<evidence type="ECO:0000259" key="1">
    <source>
        <dbReference type="Pfam" id="PF14576"/>
    </source>
</evidence>
<gene>
    <name evidence="3" type="ORF">SADUNF_Sadunf08G0151100</name>
</gene>
<dbReference type="OrthoDB" id="1854460at2759"/>